<feature type="domain" description="PurM-like N-terminal" evidence="3">
    <location>
        <begin position="29"/>
        <end position="139"/>
    </location>
</feature>
<dbReference type="InterPro" id="IPR036676">
    <property type="entry name" value="PurM-like_C_sf"/>
</dbReference>
<feature type="binding site" evidence="2">
    <location>
        <position position="46"/>
    </location>
    <ligand>
        <name>Mg(2+)</name>
        <dbReference type="ChEBI" id="CHEBI:18420"/>
        <label>1</label>
    </ligand>
</feature>
<comment type="caution">
    <text evidence="2">Lacks conserved residue(s) required for the propagation of feature annotation.</text>
</comment>
<proteinExistence type="inferred from homology"/>
<feature type="binding site" evidence="2">
    <location>
        <position position="314"/>
    </location>
    <ligand>
        <name>substrate</name>
    </ligand>
</feature>
<evidence type="ECO:0000256" key="2">
    <source>
        <dbReference type="HAMAP-Rule" id="MF_02128"/>
    </source>
</evidence>
<keyword evidence="1 2" id="KW-0784">Thiamine biosynthesis</keyword>
<feature type="binding site" evidence="2">
    <location>
        <position position="75"/>
    </location>
    <ligand>
        <name>Mg(2+)</name>
        <dbReference type="ChEBI" id="CHEBI:18420"/>
        <label>4</label>
    </ligand>
</feature>
<dbReference type="UniPathway" id="UPA00060">
    <property type="reaction ID" value="UER00142"/>
</dbReference>
<keyword evidence="2 4" id="KW-0418">Kinase</keyword>
<comment type="function">
    <text evidence="2">Catalyzes the ATP-dependent phosphorylation of thiamine-monophosphate (TMP) to form thiamine-pyrophosphate (TPP), the active form of vitamin B1.</text>
</comment>
<evidence type="ECO:0000313" key="4">
    <source>
        <dbReference type="EMBL" id="GFH63279.1"/>
    </source>
</evidence>
<dbReference type="Gene3D" id="3.90.650.10">
    <property type="entry name" value="PurM-like C-terminal domain"/>
    <property type="match status" value="1"/>
</dbReference>
<dbReference type="InterPro" id="IPR036921">
    <property type="entry name" value="PurM-like_N_sf"/>
</dbReference>
<keyword evidence="2" id="KW-0808">Transferase</keyword>
<dbReference type="GO" id="GO:0009229">
    <property type="term" value="P:thiamine diphosphate biosynthetic process"/>
    <property type="evidence" value="ECO:0007669"/>
    <property type="project" value="UniProtKB-UniRule"/>
</dbReference>
<dbReference type="CDD" id="cd02194">
    <property type="entry name" value="ThiL"/>
    <property type="match status" value="1"/>
</dbReference>
<evidence type="ECO:0000256" key="1">
    <source>
        <dbReference type="ARBA" id="ARBA00022977"/>
    </source>
</evidence>
<comment type="caution">
    <text evidence="4">The sequence shown here is derived from an EMBL/GenBank/DDBJ whole genome shotgun (WGS) entry which is preliminary data.</text>
</comment>
<feature type="binding site" evidence="2">
    <location>
        <position position="53"/>
    </location>
    <ligand>
        <name>substrate</name>
    </ligand>
</feature>
<feature type="binding site" evidence="2">
    <location>
        <position position="214"/>
    </location>
    <ligand>
        <name>Mg(2+)</name>
        <dbReference type="ChEBI" id="CHEBI:18420"/>
        <label>3</label>
    </ligand>
</feature>
<feature type="binding site" evidence="2">
    <location>
        <position position="75"/>
    </location>
    <ligand>
        <name>Mg(2+)</name>
        <dbReference type="ChEBI" id="CHEBI:18420"/>
        <label>3</label>
    </ligand>
</feature>
<gene>
    <name evidence="2 4" type="primary">thiL</name>
    <name evidence="4" type="ORF">ZNDK_1050</name>
</gene>
<keyword evidence="2" id="KW-0547">Nucleotide-binding</keyword>
<keyword evidence="2" id="KW-0460">Magnesium</keyword>
<dbReference type="GO" id="GO:0005524">
    <property type="term" value="F:ATP binding"/>
    <property type="evidence" value="ECO:0007669"/>
    <property type="project" value="UniProtKB-UniRule"/>
</dbReference>
<dbReference type="GO" id="GO:0009030">
    <property type="term" value="F:thiamine-phosphate kinase activity"/>
    <property type="evidence" value="ECO:0007669"/>
    <property type="project" value="UniProtKB-UniRule"/>
</dbReference>
<feature type="binding site" evidence="2">
    <location>
        <position position="31"/>
    </location>
    <ligand>
        <name>Mg(2+)</name>
        <dbReference type="ChEBI" id="CHEBI:18420"/>
        <label>3</label>
    </ligand>
</feature>
<feature type="binding site" evidence="2">
    <location>
        <position position="123"/>
    </location>
    <ligand>
        <name>Mg(2+)</name>
        <dbReference type="ChEBI" id="CHEBI:18420"/>
        <label>1</label>
    </ligand>
</feature>
<evidence type="ECO:0000259" key="3">
    <source>
        <dbReference type="Pfam" id="PF00586"/>
    </source>
</evidence>
<dbReference type="Proteomes" id="UP000505077">
    <property type="component" value="Unassembled WGS sequence"/>
</dbReference>
<reference evidence="4 5" key="1">
    <citation type="journal article" date="2020" name="ISME J.">
        <title>Parallel Reductive Genome Evolution in Desulfovibrio Ectosymbionts Independently Acquired by Trichonympha Protists in the Termite Gut.</title>
        <authorList>
            <person name="Takeuchi M."/>
            <person name="Kuwahara H."/>
            <person name="Murakami T."/>
            <person name="Takahashi K."/>
            <person name="Kajitani R."/>
            <person name="Toyoda A."/>
            <person name="Itoh T."/>
            <person name="Ohkuma M."/>
            <person name="Hongoh Y."/>
        </authorList>
    </citation>
    <scope>NUCLEOTIDE SEQUENCE [LARGE SCALE GENOMIC DNA]</scope>
    <source>
        <strain evidence="4">ZnDsv-02</strain>
    </source>
</reference>
<dbReference type="Pfam" id="PF00586">
    <property type="entry name" value="AIRS"/>
    <property type="match status" value="1"/>
</dbReference>
<comment type="similarity">
    <text evidence="2">Belongs to the thiamine-monophosphate kinase family.</text>
</comment>
<comment type="catalytic activity">
    <reaction evidence="2">
        <text>thiamine phosphate + ATP = thiamine diphosphate + ADP</text>
        <dbReference type="Rhea" id="RHEA:15913"/>
        <dbReference type="ChEBI" id="CHEBI:30616"/>
        <dbReference type="ChEBI" id="CHEBI:37575"/>
        <dbReference type="ChEBI" id="CHEBI:58937"/>
        <dbReference type="ChEBI" id="CHEBI:456216"/>
        <dbReference type="EC" id="2.7.4.16"/>
    </reaction>
</comment>
<evidence type="ECO:0000313" key="5">
    <source>
        <dbReference type="Proteomes" id="UP000505077"/>
    </source>
</evidence>
<dbReference type="GO" id="GO:0000287">
    <property type="term" value="F:magnesium ion binding"/>
    <property type="evidence" value="ECO:0007669"/>
    <property type="project" value="UniProtKB-UniRule"/>
</dbReference>
<dbReference type="GO" id="GO:0009228">
    <property type="term" value="P:thiamine biosynthetic process"/>
    <property type="evidence" value="ECO:0007669"/>
    <property type="project" value="UniProtKB-KW"/>
</dbReference>
<dbReference type="PANTHER" id="PTHR30270">
    <property type="entry name" value="THIAMINE-MONOPHOSPHATE KINASE"/>
    <property type="match status" value="1"/>
</dbReference>
<protein>
    <recommendedName>
        <fullName evidence="2">Thiamine-monophosphate kinase</fullName>
        <shortName evidence="2">TMP kinase</shortName>
        <shortName evidence="2">Thiamine-phosphate kinase</shortName>
        <ecNumber evidence="2">2.7.4.16</ecNumber>
    </recommendedName>
</protein>
<sequence length="331" mass="35411">MPLSSEERILECLSGYFSKRHPSLALGRGDDCALLENTPRLCTSSDLFLEDVHFRRAYFTPEDVGYKALAVNISDLAACGARPLAFSLCLGLPPDISMSWLEAFFSGMSVLADAHNMALAGGDLSRCRSLHISITVWGQCGDGFLKRGTSLPGDAIFLIGAVGLARIGLSMLETLGRKALEDWPAACAAHLRPKVRTEAGLALAKAARPPSLMDVSDGLARDLPRLLHADNRHFGADIALPEDSLHPELLRYAGMYAKNPAQEAVIGGEDYALLGSCPQETLRALAIPGLCRIGTVTETSEIVCNGNSLESIGFDHFASQLPTSESRSGTQ</sequence>
<dbReference type="EMBL" id="BLLL01000012">
    <property type="protein sequence ID" value="GFH63279.1"/>
    <property type="molecule type" value="Genomic_DNA"/>
</dbReference>
<dbReference type="InterPro" id="IPR016188">
    <property type="entry name" value="PurM-like_N"/>
</dbReference>
<dbReference type="PANTHER" id="PTHR30270:SF0">
    <property type="entry name" value="THIAMINE-MONOPHOSPHATE KINASE"/>
    <property type="match status" value="1"/>
</dbReference>
<dbReference type="PIRSF" id="PIRSF005303">
    <property type="entry name" value="Thiam_monoph_kin"/>
    <property type="match status" value="1"/>
</dbReference>
<dbReference type="SUPFAM" id="SSF56042">
    <property type="entry name" value="PurM C-terminal domain-like"/>
    <property type="match status" value="1"/>
</dbReference>
<dbReference type="NCBIfam" id="TIGR01379">
    <property type="entry name" value="thiL"/>
    <property type="match status" value="1"/>
</dbReference>
<organism evidence="4 5">
    <name type="scientific">Candidatus Desulfovibrio kirbyi</name>
    <dbReference type="NCBI Taxonomy" id="2696086"/>
    <lineage>
        <taxon>Bacteria</taxon>
        <taxon>Pseudomonadati</taxon>
        <taxon>Thermodesulfobacteriota</taxon>
        <taxon>Desulfovibrionia</taxon>
        <taxon>Desulfovibrionales</taxon>
        <taxon>Desulfovibrionaceae</taxon>
        <taxon>Desulfovibrio</taxon>
    </lineage>
</organism>
<name>A0A6L2R6X7_9BACT</name>
<comment type="pathway">
    <text evidence="2">Cofactor biosynthesis; thiamine diphosphate biosynthesis; thiamine diphosphate from thiamine phosphate: step 1/1.</text>
</comment>
<feature type="binding site" evidence="2">
    <location>
        <position position="45"/>
    </location>
    <ligand>
        <name>Mg(2+)</name>
        <dbReference type="ChEBI" id="CHEBI:18420"/>
        <label>1</label>
    </ligand>
</feature>
<feature type="binding site" evidence="2">
    <location>
        <position position="46"/>
    </location>
    <ligand>
        <name>Mg(2+)</name>
        <dbReference type="ChEBI" id="CHEBI:18420"/>
        <label>2</label>
    </ligand>
</feature>
<keyword evidence="2" id="KW-0067">ATP-binding</keyword>
<feature type="binding site" evidence="2">
    <location>
        <position position="216"/>
    </location>
    <ligand>
        <name>ATP</name>
        <dbReference type="ChEBI" id="CHEBI:30616"/>
    </ligand>
</feature>
<feature type="binding site" evidence="2">
    <location>
        <position position="147"/>
    </location>
    <ligand>
        <name>ATP</name>
        <dbReference type="ChEBI" id="CHEBI:30616"/>
    </ligand>
</feature>
<dbReference type="AlphaFoldDB" id="A0A6L2R6X7"/>
<dbReference type="HAMAP" id="MF_02128">
    <property type="entry name" value="TMP_kinase"/>
    <property type="match status" value="1"/>
</dbReference>
<dbReference type="SUPFAM" id="SSF55326">
    <property type="entry name" value="PurM N-terminal domain-like"/>
    <property type="match status" value="1"/>
</dbReference>
<accession>A0A6L2R6X7</accession>
<feature type="binding site" evidence="2">
    <location>
        <position position="44"/>
    </location>
    <ligand>
        <name>Mg(2+)</name>
        <dbReference type="ChEBI" id="CHEBI:18420"/>
        <label>4</label>
    </ligand>
</feature>
<dbReference type="Gene3D" id="3.30.1330.10">
    <property type="entry name" value="PurM-like, N-terminal domain"/>
    <property type="match status" value="1"/>
</dbReference>
<feature type="binding site" evidence="2">
    <location>
        <position position="217"/>
    </location>
    <ligand>
        <name>Mg(2+)</name>
        <dbReference type="ChEBI" id="CHEBI:18420"/>
        <label>5</label>
    </ligand>
</feature>
<comment type="miscellaneous">
    <text evidence="2">Reaction mechanism of ThiL seems to utilize a direct, inline transfer of the gamma-phosphate of ATP to TMP rather than a phosphorylated enzyme intermediate.</text>
</comment>
<feature type="binding site" evidence="2">
    <location>
        <position position="31"/>
    </location>
    <ligand>
        <name>Mg(2+)</name>
        <dbReference type="ChEBI" id="CHEBI:18420"/>
        <label>4</label>
    </ligand>
</feature>
<feature type="binding site" evidence="2">
    <location>
        <position position="75"/>
    </location>
    <ligand>
        <name>Mg(2+)</name>
        <dbReference type="ChEBI" id="CHEBI:18420"/>
        <label>2</label>
    </ligand>
</feature>
<feature type="binding site" evidence="2">
    <location>
        <begin position="122"/>
        <end position="123"/>
    </location>
    <ligand>
        <name>ATP</name>
        <dbReference type="ChEBI" id="CHEBI:30616"/>
    </ligand>
</feature>
<keyword evidence="2" id="KW-0479">Metal-binding</keyword>
<dbReference type="InterPro" id="IPR006283">
    <property type="entry name" value="ThiL-like"/>
</dbReference>
<dbReference type="EC" id="2.7.4.16" evidence="2"/>
<feature type="binding site" evidence="2">
    <location>
        <position position="269"/>
    </location>
    <ligand>
        <name>substrate</name>
    </ligand>
</feature>